<evidence type="ECO:0000259" key="11">
    <source>
        <dbReference type="Pfam" id="PF02878"/>
    </source>
</evidence>
<dbReference type="FunFam" id="3.40.120.10:FF:000035">
    <property type="entry name" value="Pgm3p"/>
    <property type="match status" value="1"/>
</dbReference>
<keyword evidence="9" id="KW-0413">Isomerase</keyword>
<sequence length="605" mass="68194">MDTTFLPESLQLLVKNWMLWNQSQQYSVELEELLKNRNVDKIKTMFDGRLSFGTAGLRAAMAPGFKRMNDLVVIQSAQGIFHYMHSVFGSSLNTSGVIVGFDGRFNSKRFAELTSSVFLKHSIKVYLINEVCPTPFVAYGIKQYKCCGGIMVTASHNPKEDNGYKVLWNNGAQIIFPDDKNIQKSIIEHLMPEDGVWNTEEIYSNTLLINPLIDLQKRYNSFIDGLLFPNLEKKKTNIIFTYTPMHGVGYPYIRNVFESAKFNPVIVVEQQKDPNPEFPTVPFPNPEEGKSALKLAIETAENNGSRIILANDPDADRLAVAEHPIGSEGWKIFTGNELGALLGWWMIHSYKKIHGKTNSKLVVLSSTVSSAILKSMAKLEGIRFEETLTGFKWMGNRADQLAAEGYKVIYAFEESIGYMCGSEVLDKDGISAAVKIAELAIYLEKENSTLSSALESIYNQYGWHLSINSYFICNDSLTIKKIFESLRRVNNQQCNYPKSILGGRYLIKSVRDLTIGYDSNTIDNKPLLPISKSSQMITFTFDNGLITTLRTSGTEPKIKYYAELCSDPENSSDVNKLKCVLNEMVEAIIEEFLKPHENSLIFRCN</sequence>
<dbReference type="SUPFAM" id="SSF53738">
    <property type="entry name" value="Phosphoglucomutase, first 3 domains"/>
    <property type="match status" value="3"/>
</dbReference>
<comment type="subcellular location">
    <subcellularLocation>
        <location evidence="2">Cytoplasm</location>
    </subcellularLocation>
</comment>
<dbReference type="GO" id="GO:0006166">
    <property type="term" value="P:purine ribonucleoside salvage"/>
    <property type="evidence" value="ECO:0007669"/>
    <property type="project" value="TreeGrafter"/>
</dbReference>
<dbReference type="AlphaFoldDB" id="A0A8B8FEP3"/>
<dbReference type="CDD" id="cd05799">
    <property type="entry name" value="PGM2"/>
    <property type="match status" value="1"/>
</dbReference>
<gene>
    <name evidence="15 16" type="primary">LOC112682820</name>
</gene>
<accession>A0A8B8FEP3</accession>
<dbReference type="GO" id="GO:0008973">
    <property type="term" value="F:phosphopentomutase activity"/>
    <property type="evidence" value="ECO:0007669"/>
    <property type="project" value="TreeGrafter"/>
</dbReference>
<keyword evidence="14" id="KW-1185">Reference proteome</keyword>
<dbReference type="Proteomes" id="UP000694846">
    <property type="component" value="Unplaced"/>
</dbReference>
<dbReference type="GeneID" id="112682820"/>
<dbReference type="FunFam" id="3.40.120.10:FF:000017">
    <property type="entry name" value="glucose 1,6-bisphosphate synthase"/>
    <property type="match status" value="1"/>
</dbReference>
<evidence type="ECO:0000256" key="4">
    <source>
        <dbReference type="ARBA" id="ARBA00022490"/>
    </source>
</evidence>
<evidence type="ECO:0000256" key="5">
    <source>
        <dbReference type="ARBA" id="ARBA00022526"/>
    </source>
</evidence>
<dbReference type="InterPro" id="IPR016066">
    <property type="entry name" value="A-D-PHexomutase_CS"/>
</dbReference>
<dbReference type="InterPro" id="IPR005845">
    <property type="entry name" value="A-D-PHexomutase_a/b/a-II"/>
</dbReference>
<dbReference type="Pfam" id="PF02878">
    <property type="entry name" value="PGM_PMM_I"/>
    <property type="match status" value="1"/>
</dbReference>
<keyword evidence="4" id="KW-0963">Cytoplasm</keyword>
<dbReference type="Pfam" id="PF02879">
    <property type="entry name" value="PGM_PMM_II"/>
    <property type="match status" value="1"/>
</dbReference>
<dbReference type="InterPro" id="IPR036900">
    <property type="entry name" value="A-D-PHexomutase_C_sf"/>
</dbReference>
<dbReference type="InterPro" id="IPR005844">
    <property type="entry name" value="A-D-PHexomutase_a/b/a-I"/>
</dbReference>
<keyword evidence="8" id="KW-0460">Magnesium</keyword>
<reference evidence="15 16" key="1">
    <citation type="submission" date="2025-04" db="UniProtKB">
        <authorList>
            <consortium name="RefSeq"/>
        </authorList>
    </citation>
    <scope>IDENTIFICATION</scope>
    <source>
        <tissue evidence="15 16">Whole body</tissue>
    </source>
</reference>
<feature type="domain" description="Alpha-D-phosphohexomutase alpha/beta/alpha" evidence="13">
    <location>
        <begin position="335"/>
        <end position="461"/>
    </location>
</feature>
<evidence type="ECO:0000256" key="3">
    <source>
        <dbReference type="ARBA" id="ARBA00010231"/>
    </source>
</evidence>
<dbReference type="Gene3D" id="3.40.120.10">
    <property type="entry name" value="Alpha-D-Glucose-1,6-Bisphosphate, subunit A, domain 3"/>
    <property type="match status" value="3"/>
</dbReference>
<evidence type="ECO:0000256" key="10">
    <source>
        <dbReference type="ARBA" id="ARBA00023277"/>
    </source>
</evidence>
<evidence type="ECO:0000256" key="2">
    <source>
        <dbReference type="ARBA" id="ARBA00004496"/>
    </source>
</evidence>
<dbReference type="GO" id="GO:0000287">
    <property type="term" value="F:magnesium ion binding"/>
    <property type="evidence" value="ECO:0007669"/>
    <property type="project" value="InterPro"/>
</dbReference>
<dbReference type="OrthoDB" id="8300170at2759"/>
<evidence type="ECO:0000256" key="1">
    <source>
        <dbReference type="ARBA" id="ARBA00001946"/>
    </source>
</evidence>
<proteinExistence type="inferred from homology"/>
<dbReference type="Pfam" id="PF02880">
    <property type="entry name" value="PGM_PMM_III"/>
    <property type="match status" value="1"/>
</dbReference>
<dbReference type="CTD" id="35923"/>
<dbReference type="GO" id="GO:0005737">
    <property type="term" value="C:cytoplasm"/>
    <property type="evidence" value="ECO:0007669"/>
    <property type="project" value="UniProtKB-SubCell"/>
</dbReference>
<dbReference type="RefSeq" id="XP_025409349.1">
    <property type="nucleotide sequence ID" value="XM_025553564.1"/>
</dbReference>
<keyword evidence="7" id="KW-0479">Metal-binding</keyword>
<name>A0A8B8FEP3_9HEMI</name>
<dbReference type="PANTHER" id="PTHR45745">
    <property type="entry name" value="PHOSPHOMANNOMUTASE 45A"/>
    <property type="match status" value="1"/>
</dbReference>
<evidence type="ECO:0000256" key="6">
    <source>
        <dbReference type="ARBA" id="ARBA00022553"/>
    </source>
</evidence>
<evidence type="ECO:0000259" key="13">
    <source>
        <dbReference type="Pfam" id="PF02880"/>
    </source>
</evidence>
<dbReference type="InterPro" id="IPR016055">
    <property type="entry name" value="A-D-PHexomutase_a/b/a-I/II/III"/>
</dbReference>
<feature type="domain" description="Alpha-D-phosphohexomutase alpha/beta/alpha" evidence="11">
    <location>
        <begin position="50"/>
        <end position="186"/>
    </location>
</feature>
<comment type="cofactor">
    <cofactor evidence="1">
        <name>Mg(2+)</name>
        <dbReference type="ChEBI" id="CHEBI:18420"/>
    </cofactor>
</comment>
<evidence type="ECO:0000256" key="7">
    <source>
        <dbReference type="ARBA" id="ARBA00022723"/>
    </source>
</evidence>
<dbReference type="SUPFAM" id="SSF55957">
    <property type="entry name" value="Phosphoglucomutase, C-terminal domain"/>
    <property type="match status" value="1"/>
</dbReference>
<evidence type="ECO:0000256" key="8">
    <source>
        <dbReference type="ARBA" id="ARBA00022842"/>
    </source>
</evidence>
<feature type="domain" description="Alpha-D-phosphohexomutase alpha/beta/alpha" evidence="12">
    <location>
        <begin position="230"/>
        <end position="323"/>
    </location>
</feature>
<dbReference type="PANTHER" id="PTHR45745:SF1">
    <property type="entry name" value="PHOSPHOGLUCOMUTASE 2B-RELATED"/>
    <property type="match status" value="1"/>
</dbReference>
<keyword evidence="10" id="KW-0119">Carbohydrate metabolism</keyword>
<organism evidence="14 15">
    <name type="scientific">Sipha flava</name>
    <name type="common">yellow sugarcane aphid</name>
    <dbReference type="NCBI Taxonomy" id="143950"/>
    <lineage>
        <taxon>Eukaryota</taxon>
        <taxon>Metazoa</taxon>
        <taxon>Ecdysozoa</taxon>
        <taxon>Arthropoda</taxon>
        <taxon>Hexapoda</taxon>
        <taxon>Insecta</taxon>
        <taxon>Pterygota</taxon>
        <taxon>Neoptera</taxon>
        <taxon>Paraneoptera</taxon>
        <taxon>Hemiptera</taxon>
        <taxon>Sternorrhyncha</taxon>
        <taxon>Aphidomorpha</taxon>
        <taxon>Aphidoidea</taxon>
        <taxon>Aphididae</taxon>
        <taxon>Sipha</taxon>
    </lineage>
</organism>
<dbReference type="GO" id="GO:0005634">
    <property type="term" value="C:nucleus"/>
    <property type="evidence" value="ECO:0007669"/>
    <property type="project" value="TreeGrafter"/>
</dbReference>
<comment type="similarity">
    <text evidence="3">Belongs to the phosphohexose mutase family.</text>
</comment>
<evidence type="ECO:0000313" key="14">
    <source>
        <dbReference type="Proteomes" id="UP000694846"/>
    </source>
</evidence>
<evidence type="ECO:0000259" key="12">
    <source>
        <dbReference type="Pfam" id="PF02879"/>
    </source>
</evidence>
<dbReference type="InterPro" id="IPR005846">
    <property type="entry name" value="A-D-PHexomutase_a/b/a-III"/>
</dbReference>
<protein>
    <submittedName>
        <fullName evidence="15 16">Phosphoglucomutase-2 isoform X1</fullName>
    </submittedName>
</protein>
<evidence type="ECO:0000313" key="15">
    <source>
        <dbReference type="RefSeq" id="XP_025409349.1"/>
    </source>
</evidence>
<evidence type="ECO:0000256" key="9">
    <source>
        <dbReference type="ARBA" id="ARBA00023235"/>
    </source>
</evidence>
<dbReference type="RefSeq" id="XP_025409350.1">
    <property type="nucleotide sequence ID" value="XM_025553565.1"/>
</dbReference>
<keyword evidence="5" id="KW-0313">Glucose metabolism</keyword>
<dbReference type="PROSITE" id="PS00710">
    <property type="entry name" value="PGM_PMM"/>
    <property type="match status" value="1"/>
</dbReference>
<keyword evidence="6" id="KW-0597">Phosphoprotein</keyword>
<dbReference type="GO" id="GO:0006006">
    <property type="term" value="P:glucose metabolic process"/>
    <property type="evidence" value="ECO:0007669"/>
    <property type="project" value="UniProtKB-KW"/>
</dbReference>
<evidence type="ECO:0000313" key="16">
    <source>
        <dbReference type="RefSeq" id="XP_025409350.1"/>
    </source>
</evidence>